<dbReference type="EMBL" id="FMWP01000116">
    <property type="protein sequence ID" value="SDA01526.1"/>
    <property type="molecule type" value="Genomic_DNA"/>
</dbReference>
<gene>
    <name evidence="1" type="ORF">BZ3500_MVSOF-1268-A1-R1_CHR10-1G02754</name>
</gene>
<protein>
    <submittedName>
        <fullName evidence="1">BZ3500_MvSof-1268-A1-R1_Chr10-1g02754 protein</fullName>
    </submittedName>
</protein>
<organism evidence="1 2">
    <name type="scientific">Microbotryum saponariae</name>
    <dbReference type="NCBI Taxonomy" id="289078"/>
    <lineage>
        <taxon>Eukaryota</taxon>
        <taxon>Fungi</taxon>
        <taxon>Dikarya</taxon>
        <taxon>Basidiomycota</taxon>
        <taxon>Pucciniomycotina</taxon>
        <taxon>Microbotryomycetes</taxon>
        <taxon>Microbotryales</taxon>
        <taxon>Microbotryaceae</taxon>
        <taxon>Microbotryum</taxon>
    </lineage>
</organism>
<sequence length="46" mass="4989">MTMGPHSPSRRASCSRLYGSLVPIVPTDFEGLRASIQESKGRLVSL</sequence>
<proteinExistence type="predicted"/>
<dbReference type="Proteomes" id="UP000249723">
    <property type="component" value="Unassembled WGS sequence"/>
</dbReference>
<name>A0A2X0N8E2_9BASI</name>
<evidence type="ECO:0000313" key="1">
    <source>
        <dbReference type="EMBL" id="SDA01526.1"/>
    </source>
</evidence>
<keyword evidence="2" id="KW-1185">Reference proteome</keyword>
<evidence type="ECO:0000313" key="2">
    <source>
        <dbReference type="Proteomes" id="UP000249723"/>
    </source>
</evidence>
<dbReference type="AlphaFoldDB" id="A0A2X0N8E2"/>
<reference evidence="2" key="1">
    <citation type="submission" date="2016-10" db="EMBL/GenBank/DDBJ databases">
        <authorList>
            <person name="Jeantristanb JTB J.-T."/>
            <person name="Ricardo R."/>
        </authorList>
    </citation>
    <scope>NUCLEOTIDE SEQUENCE [LARGE SCALE GENOMIC DNA]</scope>
</reference>
<accession>A0A2X0N8E2</accession>